<dbReference type="EMBL" id="FKIF01000010">
    <property type="protein sequence ID" value="SAI74493.1"/>
    <property type="molecule type" value="Genomic_DNA"/>
</dbReference>
<evidence type="ECO:0000313" key="6">
    <source>
        <dbReference type="Proteomes" id="UP000076848"/>
    </source>
</evidence>
<dbReference type="Gene3D" id="1.10.10.60">
    <property type="entry name" value="Homeodomain-like"/>
    <property type="match status" value="1"/>
</dbReference>
<dbReference type="GO" id="GO:0003700">
    <property type="term" value="F:DNA-binding transcription factor activity"/>
    <property type="evidence" value="ECO:0007669"/>
    <property type="project" value="InterPro"/>
</dbReference>
<dbReference type="SUPFAM" id="SSF46689">
    <property type="entry name" value="Homeodomain-like"/>
    <property type="match status" value="2"/>
</dbReference>
<dbReference type="Pfam" id="PF06719">
    <property type="entry name" value="AraC_N"/>
    <property type="match status" value="1"/>
</dbReference>
<keyword evidence="6" id="KW-1185">Reference proteome</keyword>
<dbReference type="InterPro" id="IPR018060">
    <property type="entry name" value="HTH_AraC"/>
</dbReference>
<dbReference type="Pfam" id="PF12833">
    <property type="entry name" value="HTH_18"/>
    <property type="match status" value="1"/>
</dbReference>
<dbReference type="SMART" id="SM00342">
    <property type="entry name" value="HTH_ARAC"/>
    <property type="match status" value="1"/>
</dbReference>
<accession>A0A157SWQ0</accession>
<gene>
    <name evidence="5" type="primary">rhaS_8</name>
    <name evidence="5" type="ORF">SAMEA3906486_05208</name>
</gene>
<dbReference type="Proteomes" id="UP000076848">
    <property type="component" value="Unassembled WGS sequence"/>
</dbReference>
<dbReference type="PROSITE" id="PS00041">
    <property type="entry name" value="HTH_ARAC_FAMILY_1"/>
    <property type="match status" value="1"/>
</dbReference>
<name>A0A157SWQ0_9BORD</name>
<evidence type="ECO:0000256" key="3">
    <source>
        <dbReference type="ARBA" id="ARBA00023163"/>
    </source>
</evidence>
<sequence>MPHVDSSDTAERLRDEIEAIIERFAAANDSHRTPLPGLSVARITAPVAPTAQLDAPCLCVCIRGSRRISTAETVILHEENHFILTAIELPSVIAIPDASPACPYTALRVDLDLELARQVMAEIDVDGRGSLPHNTRRNVIALDAEMLDSLARLVRLLERPTDIPFMSRLLHREIVYRLLIGAGGAPLRYIVQLGSLGHRVAKAIDWLRANFRERLRIDQLAAKADMGVSTLHRHFHDLTGLSPLQYQKQLRLHEARRMMLESEFDVGRVALEVGYESATQFIREYRRLFGAPPARDVRSIRESSQQRRRLWLASTPHGRSSL</sequence>
<dbReference type="GO" id="GO:0043565">
    <property type="term" value="F:sequence-specific DNA binding"/>
    <property type="evidence" value="ECO:0007669"/>
    <property type="project" value="InterPro"/>
</dbReference>
<keyword evidence="1" id="KW-0805">Transcription regulation</keyword>
<evidence type="ECO:0000259" key="4">
    <source>
        <dbReference type="PROSITE" id="PS01124"/>
    </source>
</evidence>
<proteinExistence type="predicted"/>
<keyword evidence="3" id="KW-0804">Transcription</keyword>
<dbReference type="RefSeq" id="WP_066133796.1">
    <property type="nucleotide sequence ID" value="NZ_FKIF01000010.1"/>
</dbReference>
<dbReference type="PANTHER" id="PTHR43436:SF1">
    <property type="entry name" value="TRANSCRIPTIONAL REGULATORY PROTEIN"/>
    <property type="match status" value="1"/>
</dbReference>
<dbReference type="PANTHER" id="PTHR43436">
    <property type="entry name" value="ARAC-FAMILY TRANSCRIPTIONAL REGULATOR"/>
    <property type="match status" value="1"/>
</dbReference>
<feature type="domain" description="HTH araC/xylS-type" evidence="4">
    <location>
        <begin position="201"/>
        <end position="299"/>
    </location>
</feature>
<protein>
    <submittedName>
        <fullName evidence="5">AraC family transcriptional regulator</fullName>
    </submittedName>
</protein>
<reference evidence="5 6" key="1">
    <citation type="submission" date="2016-04" db="EMBL/GenBank/DDBJ databases">
        <authorList>
            <consortium name="Pathogen Informatics"/>
        </authorList>
    </citation>
    <scope>NUCLEOTIDE SEQUENCE [LARGE SCALE GENOMIC DNA]</scope>
    <source>
        <strain evidence="5 6">H050680373</strain>
    </source>
</reference>
<dbReference type="InterPro" id="IPR009057">
    <property type="entry name" value="Homeodomain-like_sf"/>
</dbReference>
<dbReference type="AlphaFoldDB" id="A0A157SWQ0"/>
<dbReference type="InterPro" id="IPR009594">
    <property type="entry name" value="Tscrpt_reg_HTH_AraC_N"/>
</dbReference>
<evidence type="ECO:0000313" key="5">
    <source>
        <dbReference type="EMBL" id="SAI74493.1"/>
    </source>
</evidence>
<evidence type="ECO:0000256" key="1">
    <source>
        <dbReference type="ARBA" id="ARBA00023015"/>
    </source>
</evidence>
<organism evidence="5 6">
    <name type="scientific">Bordetella ansorpii</name>
    <dbReference type="NCBI Taxonomy" id="288768"/>
    <lineage>
        <taxon>Bacteria</taxon>
        <taxon>Pseudomonadati</taxon>
        <taxon>Pseudomonadota</taxon>
        <taxon>Betaproteobacteria</taxon>
        <taxon>Burkholderiales</taxon>
        <taxon>Alcaligenaceae</taxon>
        <taxon>Bordetella</taxon>
    </lineage>
</organism>
<dbReference type="PROSITE" id="PS01124">
    <property type="entry name" value="HTH_ARAC_FAMILY_2"/>
    <property type="match status" value="1"/>
</dbReference>
<dbReference type="InterPro" id="IPR018062">
    <property type="entry name" value="HTH_AraC-typ_CS"/>
</dbReference>
<evidence type="ECO:0000256" key="2">
    <source>
        <dbReference type="ARBA" id="ARBA00023125"/>
    </source>
</evidence>
<dbReference type="STRING" id="288768.SAMEA3906486_05208"/>
<keyword evidence="2" id="KW-0238">DNA-binding</keyword>